<sequence length="336" mass="35789">MREAMFVSRTVFRNRLVQGFLVFYLAFSSVSLAQSLPEVIESLSAQDANLLEAQRGLSAAQEELRKQQADPDAPPLAVTRAQENLALAQARLAAARAGAAATVIANYTAVLEAQAALELAQKRLEQANLRLEAARLRRQAGAISQADLAAAEAAQGRAASEVARARNTLALAQARLPGVEVRSLPEAPTLPPGLGWEGSAARLQAQNTLREAQRAVALARGPDTPPLELAARERSLESARTALADLERTLRQAFDAAQNRYTAAQQAYGLAQRDLTQAQQALAAARTRLQAGAISRLDFLQSEINQLEAQSAYTSALGELWKARQGVVVASLGGGN</sequence>
<keyword evidence="5" id="KW-0998">Cell outer membrane</keyword>
<evidence type="ECO:0000256" key="5">
    <source>
        <dbReference type="ARBA" id="ARBA00023237"/>
    </source>
</evidence>
<dbReference type="eggNOG" id="COG1538">
    <property type="taxonomic scope" value="Bacteria"/>
</dbReference>
<organism evidence="7 8">
    <name type="scientific">Allomeiothermus silvanus (strain ATCC 700542 / DSM 9946 / NBRC 106475 / NCIMB 13440 / VI-R2)</name>
    <name type="common">Thermus silvanus</name>
    <dbReference type="NCBI Taxonomy" id="526227"/>
    <lineage>
        <taxon>Bacteria</taxon>
        <taxon>Thermotogati</taxon>
        <taxon>Deinococcota</taxon>
        <taxon>Deinococci</taxon>
        <taxon>Thermales</taxon>
        <taxon>Thermaceae</taxon>
        <taxon>Allomeiothermus</taxon>
    </lineage>
</organism>
<proteinExistence type="predicted"/>
<evidence type="ECO:0000256" key="2">
    <source>
        <dbReference type="ARBA" id="ARBA00022452"/>
    </source>
</evidence>
<dbReference type="GO" id="GO:0015288">
    <property type="term" value="F:porin activity"/>
    <property type="evidence" value="ECO:0007669"/>
    <property type="project" value="TreeGrafter"/>
</dbReference>
<dbReference type="InterPro" id="IPR051906">
    <property type="entry name" value="TolC-like"/>
</dbReference>
<dbReference type="HOGENOM" id="CLU_825854_0_0_0"/>
<evidence type="ECO:0000313" key="7">
    <source>
        <dbReference type="EMBL" id="ADH62713.1"/>
    </source>
</evidence>
<dbReference type="Proteomes" id="UP000001916">
    <property type="component" value="Chromosome"/>
</dbReference>
<dbReference type="KEGG" id="msv:Mesil_0800"/>
<dbReference type="STRING" id="526227.Mesil_0800"/>
<dbReference type="SUPFAM" id="SSF56954">
    <property type="entry name" value="Outer membrane efflux proteins (OEP)"/>
    <property type="match status" value="1"/>
</dbReference>
<evidence type="ECO:0000256" key="1">
    <source>
        <dbReference type="ARBA" id="ARBA00004442"/>
    </source>
</evidence>
<evidence type="ECO:0000256" key="4">
    <source>
        <dbReference type="ARBA" id="ARBA00023136"/>
    </source>
</evidence>
<dbReference type="PANTHER" id="PTHR30026">
    <property type="entry name" value="OUTER MEMBRANE PROTEIN TOLC"/>
    <property type="match status" value="1"/>
</dbReference>
<dbReference type="GO" id="GO:0009279">
    <property type="term" value="C:cell outer membrane"/>
    <property type="evidence" value="ECO:0007669"/>
    <property type="project" value="UniProtKB-SubCell"/>
</dbReference>
<keyword evidence="6" id="KW-0175">Coiled coil</keyword>
<evidence type="ECO:0000256" key="3">
    <source>
        <dbReference type="ARBA" id="ARBA00022692"/>
    </source>
</evidence>
<evidence type="ECO:0000313" key="8">
    <source>
        <dbReference type="Proteomes" id="UP000001916"/>
    </source>
</evidence>
<dbReference type="PANTHER" id="PTHR30026:SF20">
    <property type="entry name" value="OUTER MEMBRANE PROTEIN TOLC"/>
    <property type="match status" value="1"/>
</dbReference>
<keyword evidence="8" id="KW-1185">Reference proteome</keyword>
<keyword evidence="4" id="KW-0472">Membrane</keyword>
<dbReference type="OrthoDB" id="34195at2"/>
<comment type="subcellular location">
    <subcellularLocation>
        <location evidence="1">Cell outer membrane</location>
    </subcellularLocation>
</comment>
<reference evidence="7 8" key="1">
    <citation type="journal article" date="2010" name="Stand. Genomic Sci.">
        <title>Complete genome sequence of Meiothermus silvanus type strain (VI-R2).</title>
        <authorList>
            <person name="Sikorski J."/>
            <person name="Tindall B.J."/>
            <person name="Lowry S."/>
            <person name="Lucas S."/>
            <person name="Nolan M."/>
            <person name="Copeland A."/>
            <person name="Glavina Del Rio T."/>
            <person name="Tice H."/>
            <person name="Cheng J.F."/>
            <person name="Han C."/>
            <person name="Pitluck S."/>
            <person name="Liolios K."/>
            <person name="Ivanova N."/>
            <person name="Mavromatis K."/>
            <person name="Mikhailova N."/>
            <person name="Pati A."/>
            <person name="Goodwin L."/>
            <person name="Chen A."/>
            <person name="Palaniappan K."/>
            <person name="Land M."/>
            <person name="Hauser L."/>
            <person name="Chang Y.J."/>
            <person name="Jeffries C.D."/>
            <person name="Rohde M."/>
            <person name="Goker M."/>
            <person name="Woyke T."/>
            <person name="Bristow J."/>
            <person name="Eisen J.A."/>
            <person name="Markowitz V."/>
            <person name="Hugenholtz P."/>
            <person name="Kyrpides N.C."/>
            <person name="Klenk H.P."/>
            <person name="Lapidus A."/>
        </authorList>
    </citation>
    <scope>NUCLEOTIDE SEQUENCE [LARGE SCALE GENOMIC DNA]</scope>
    <source>
        <strain evidence="8">ATCC 700542 / DSM 9946 / VI-R2</strain>
    </source>
</reference>
<feature type="coiled-coil region" evidence="6">
    <location>
        <begin position="110"/>
        <end position="139"/>
    </location>
</feature>
<accession>D7BBR7</accession>
<keyword evidence="2" id="KW-1134">Transmembrane beta strand</keyword>
<evidence type="ECO:0000256" key="6">
    <source>
        <dbReference type="SAM" id="Coils"/>
    </source>
</evidence>
<dbReference type="AlphaFoldDB" id="D7BBR7"/>
<gene>
    <name evidence="7" type="ordered locus">Mesil_0800</name>
</gene>
<dbReference type="EMBL" id="CP002042">
    <property type="protein sequence ID" value="ADH62713.1"/>
    <property type="molecule type" value="Genomic_DNA"/>
</dbReference>
<dbReference type="RefSeq" id="WP_013157301.1">
    <property type="nucleotide sequence ID" value="NC_014212.1"/>
</dbReference>
<protein>
    <submittedName>
        <fullName evidence="7">Outer membrane efflux protein</fullName>
    </submittedName>
</protein>
<dbReference type="GO" id="GO:1990281">
    <property type="term" value="C:efflux pump complex"/>
    <property type="evidence" value="ECO:0007669"/>
    <property type="project" value="TreeGrafter"/>
</dbReference>
<keyword evidence="3" id="KW-0812">Transmembrane</keyword>
<dbReference type="GO" id="GO:0015562">
    <property type="term" value="F:efflux transmembrane transporter activity"/>
    <property type="evidence" value="ECO:0007669"/>
    <property type="project" value="InterPro"/>
</dbReference>
<dbReference type="Gene3D" id="1.20.1600.10">
    <property type="entry name" value="Outer membrane efflux proteins (OEP)"/>
    <property type="match status" value="1"/>
</dbReference>
<feature type="coiled-coil region" evidence="6">
    <location>
        <begin position="229"/>
        <end position="256"/>
    </location>
</feature>
<name>D7BBR7_ALLS1</name>